<evidence type="ECO:0000256" key="1">
    <source>
        <dbReference type="ARBA" id="ARBA00022553"/>
    </source>
</evidence>
<evidence type="ECO:0000256" key="4">
    <source>
        <dbReference type="ARBA" id="ARBA00023125"/>
    </source>
</evidence>
<evidence type="ECO:0000256" key="3">
    <source>
        <dbReference type="ARBA" id="ARBA00023015"/>
    </source>
</evidence>
<dbReference type="InterPro" id="IPR039420">
    <property type="entry name" value="WalR-like"/>
</dbReference>
<feature type="domain" description="OmpR/PhoB-type" evidence="9">
    <location>
        <begin position="130"/>
        <end position="225"/>
    </location>
</feature>
<sequence>MNKKTQYSLLYLEDDALIREMVIEYLEDYFLEIYVANNGQEALEVYAEKKPDIIITDIEMPKMNGLAFSKQIRQEDETTPIIITTAYTNTQYLLQAIELKLVKYLIKPIQEEQLEEALKLCFNQLKELNPSLIDLTQNYQYDLLNQTLIVNNNEIIGLSISQTKFLNLLIKHKHRTVTYQELENHIWYDKGMSGSALRSLVHDLRKLIHKDVIKNVSKTGYKIQLNE</sequence>
<dbReference type="GO" id="GO:0000156">
    <property type="term" value="F:phosphorelay response regulator activity"/>
    <property type="evidence" value="ECO:0007669"/>
    <property type="project" value="TreeGrafter"/>
</dbReference>
<organism evidence="10">
    <name type="scientific">uncultured Sulfurovum sp</name>
    <dbReference type="NCBI Taxonomy" id="269237"/>
    <lineage>
        <taxon>Bacteria</taxon>
        <taxon>Pseudomonadati</taxon>
        <taxon>Campylobacterota</taxon>
        <taxon>Epsilonproteobacteria</taxon>
        <taxon>Campylobacterales</taxon>
        <taxon>Sulfurovaceae</taxon>
        <taxon>Sulfurovum</taxon>
        <taxon>environmental samples</taxon>
    </lineage>
</organism>
<dbReference type="GO" id="GO:0006355">
    <property type="term" value="P:regulation of DNA-templated transcription"/>
    <property type="evidence" value="ECO:0007669"/>
    <property type="project" value="InterPro"/>
</dbReference>
<evidence type="ECO:0000259" key="8">
    <source>
        <dbReference type="PROSITE" id="PS50110"/>
    </source>
</evidence>
<reference evidence="10" key="1">
    <citation type="submission" date="2020-01" db="EMBL/GenBank/DDBJ databases">
        <authorList>
            <person name="Meier V. D."/>
            <person name="Meier V D."/>
        </authorList>
    </citation>
    <scope>NUCLEOTIDE SEQUENCE</scope>
    <source>
        <strain evidence="10">HLG_WM_MAG_04</strain>
    </source>
</reference>
<dbReference type="SUPFAM" id="SSF52172">
    <property type="entry name" value="CheY-like"/>
    <property type="match status" value="1"/>
</dbReference>
<keyword evidence="3" id="KW-0805">Transcription regulation</keyword>
<dbReference type="InterPro" id="IPR036388">
    <property type="entry name" value="WH-like_DNA-bd_sf"/>
</dbReference>
<evidence type="ECO:0000313" key="10">
    <source>
        <dbReference type="EMBL" id="CAA6802314.1"/>
    </source>
</evidence>
<keyword evidence="2" id="KW-0902">Two-component regulatory system</keyword>
<dbReference type="PANTHER" id="PTHR48111:SF1">
    <property type="entry name" value="TWO-COMPONENT RESPONSE REGULATOR ORR33"/>
    <property type="match status" value="1"/>
</dbReference>
<dbReference type="Gene3D" id="1.10.10.10">
    <property type="entry name" value="Winged helix-like DNA-binding domain superfamily/Winged helix DNA-binding domain"/>
    <property type="match status" value="1"/>
</dbReference>
<dbReference type="PROSITE" id="PS50110">
    <property type="entry name" value="RESPONSE_REGULATORY"/>
    <property type="match status" value="1"/>
</dbReference>
<dbReference type="CDD" id="cd17536">
    <property type="entry name" value="REC_YesN-like"/>
    <property type="match status" value="1"/>
</dbReference>
<keyword evidence="4 7" id="KW-0238">DNA-binding</keyword>
<feature type="DNA-binding region" description="OmpR/PhoB-type" evidence="7">
    <location>
        <begin position="130"/>
        <end position="225"/>
    </location>
</feature>
<protein>
    <submittedName>
        <fullName evidence="10">Two-component response regulator</fullName>
    </submittedName>
</protein>
<gene>
    <name evidence="10" type="ORF">HELGO_WM2105</name>
</gene>
<name>A0A6S6SB40_9BACT</name>
<feature type="domain" description="Response regulatory" evidence="8">
    <location>
        <begin position="8"/>
        <end position="122"/>
    </location>
</feature>
<dbReference type="Gene3D" id="3.40.50.2300">
    <property type="match status" value="1"/>
</dbReference>
<evidence type="ECO:0000256" key="2">
    <source>
        <dbReference type="ARBA" id="ARBA00023012"/>
    </source>
</evidence>
<dbReference type="SUPFAM" id="SSF46894">
    <property type="entry name" value="C-terminal effector domain of the bipartite response regulators"/>
    <property type="match status" value="1"/>
</dbReference>
<dbReference type="GO" id="GO:0032993">
    <property type="term" value="C:protein-DNA complex"/>
    <property type="evidence" value="ECO:0007669"/>
    <property type="project" value="TreeGrafter"/>
</dbReference>
<dbReference type="PROSITE" id="PS51755">
    <property type="entry name" value="OMPR_PHOB"/>
    <property type="match status" value="1"/>
</dbReference>
<keyword evidence="5" id="KW-0804">Transcription</keyword>
<dbReference type="EMBL" id="CACVAX010000006">
    <property type="protein sequence ID" value="CAA6802314.1"/>
    <property type="molecule type" value="Genomic_DNA"/>
</dbReference>
<evidence type="ECO:0000256" key="6">
    <source>
        <dbReference type="PROSITE-ProRule" id="PRU00169"/>
    </source>
</evidence>
<dbReference type="InterPro" id="IPR016032">
    <property type="entry name" value="Sig_transdc_resp-reg_C-effctor"/>
</dbReference>
<dbReference type="Pfam" id="PF00486">
    <property type="entry name" value="Trans_reg_C"/>
    <property type="match status" value="1"/>
</dbReference>
<dbReference type="InterPro" id="IPR001789">
    <property type="entry name" value="Sig_transdc_resp-reg_receiver"/>
</dbReference>
<dbReference type="GO" id="GO:0005829">
    <property type="term" value="C:cytosol"/>
    <property type="evidence" value="ECO:0007669"/>
    <property type="project" value="TreeGrafter"/>
</dbReference>
<dbReference type="SMART" id="SM00448">
    <property type="entry name" value="REC"/>
    <property type="match status" value="1"/>
</dbReference>
<dbReference type="AlphaFoldDB" id="A0A6S6SB40"/>
<dbReference type="Pfam" id="PF00072">
    <property type="entry name" value="Response_reg"/>
    <property type="match status" value="1"/>
</dbReference>
<accession>A0A6S6SB40</accession>
<dbReference type="InterPro" id="IPR001867">
    <property type="entry name" value="OmpR/PhoB-type_DNA-bd"/>
</dbReference>
<evidence type="ECO:0000259" key="9">
    <source>
        <dbReference type="PROSITE" id="PS51755"/>
    </source>
</evidence>
<proteinExistence type="predicted"/>
<keyword evidence="1 6" id="KW-0597">Phosphoprotein</keyword>
<evidence type="ECO:0000256" key="7">
    <source>
        <dbReference type="PROSITE-ProRule" id="PRU01091"/>
    </source>
</evidence>
<evidence type="ECO:0000256" key="5">
    <source>
        <dbReference type="ARBA" id="ARBA00023163"/>
    </source>
</evidence>
<dbReference type="GO" id="GO:0000976">
    <property type="term" value="F:transcription cis-regulatory region binding"/>
    <property type="evidence" value="ECO:0007669"/>
    <property type="project" value="TreeGrafter"/>
</dbReference>
<dbReference type="PANTHER" id="PTHR48111">
    <property type="entry name" value="REGULATOR OF RPOS"/>
    <property type="match status" value="1"/>
</dbReference>
<dbReference type="InterPro" id="IPR011006">
    <property type="entry name" value="CheY-like_superfamily"/>
</dbReference>
<dbReference type="SMART" id="SM00862">
    <property type="entry name" value="Trans_reg_C"/>
    <property type="match status" value="1"/>
</dbReference>
<feature type="modified residue" description="4-aspartylphosphate" evidence="6">
    <location>
        <position position="57"/>
    </location>
</feature>